<dbReference type="EC" id="1.11.1.15" evidence="2"/>
<feature type="domain" description="Carboxymuconolactone decarboxylase-like" evidence="1">
    <location>
        <begin position="24"/>
        <end position="82"/>
    </location>
</feature>
<keyword evidence="3" id="KW-1185">Reference proteome</keyword>
<accession>A0A563W3G3</accession>
<dbReference type="GO" id="GO:0051920">
    <property type="term" value="F:peroxiredoxin activity"/>
    <property type="evidence" value="ECO:0007669"/>
    <property type="project" value="InterPro"/>
</dbReference>
<keyword evidence="2" id="KW-0560">Oxidoreductase</keyword>
<sequence length="177" mass="19499">MPFFPQQNVLEIFQNNTSRYFPLTQFIQDVMRGESAFTPGERELMAAYVSGLNACDYCYGSHQAIAVDLDVDPNLLEAILKDIATAPIEKHLRPIFSLVQKLTLTPSKITQADIDAVLTAGWDEQAIKDAIAVCSLFNLMNRLVNGFGLEQPNQAQLAGMAQMINAKGYQATVQSAN</sequence>
<dbReference type="InterPro" id="IPR010195">
    <property type="entry name" value="Uncharacterised_peroxidase-rel"/>
</dbReference>
<dbReference type="RefSeq" id="WP_144876504.1">
    <property type="nucleotide sequence ID" value="NZ_LR214434.1"/>
</dbReference>
<dbReference type="EMBL" id="CAACVJ010000671">
    <property type="protein sequence ID" value="VEP18218.1"/>
    <property type="molecule type" value="Genomic_DNA"/>
</dbReference>
<dbReference type="InterPro" id="IPR003779">
    <property type="entry name" value="CMD-like"/>
</dbReference>
<protein>
    <submittedName>
        <fullName evidence="2">Alkyl hydroperoxide reductase AhpD</fullName>
        <ecNumber evidence="2">1.11.1.15</ecNumber>
    </submittedName>
</protein>
<organism evidence="2 3">
    <name type="scientific">Hyella patelloides LEGE 07179</name>
    <dbReference type="NCBI Taxonomy" id="945734"/>
    <lineage>
        <taxon>Bacteria</taxon>
        <taxon>Bacillati</taxon>
        <taxon>Cyanobacteriota</taxon>
        <taxon>Cyanophyceae</taxon>
        <taxon>Pleurocapsales</taxon>
        <taxon>Hyellaceae</taxon>
        <taxon>Hyella</taxon>
    </lineage>
</organism>
<dbReference type="NCBIfam" id="TIGR01926">
    <property type="entry name" value="peroxid_rel"/>
    <property type="match status" value="1"/>
</dbReference>
<evidence type="ECO:0000313" key="2">
    <source>
        <dbReference type="EMBL" id="VEP18218.1"/>
    </source>
</evidence>
<dbReference type="Gene3D" id="1.20.1290.10">
    <property type="entry name" value="AhpD-like"/>
    <property type="match status" value="1"/>
</dbReference>
<dbReference type="PANTHER" id="PTHR35446">
    <property type="entry name" value="SI:CH211-175M2.5"/>
    <property type="match status" value="1"/>
</dbReference>
<dbReference type="AlphaFoldDB" id="A0A563W3G3"/>
<dbReference type="Pfam" id="PF02627">
    <property type="entry name" value="CMD"/>
    <property type="match status" value="1"/>
</dbReference>
<keyword evidence="2" id="KW-0575">Peroxidase</keyword>
<evidence type="ECO:0000259" key="1">
    <source>
        <dbReference type="Pfam" id="PF02627"/>
    </source>
</evidence>
<dbReference type="Proteomes" id="UP000320055">
    <property type="component" value="Unassembled WGS sequence"/>
</dbReference>
<proteinExistence type="predicted"/>
<evidence type="ECO:0000313" key="3">
    <source>
        <dbReference type="Proteomes" id="UP000320055"/>
    </source>
</evidence>
<gene>
    <name evidence="2" type="ORF">H1P_7020001</name>
</gene>
<dbReference type="PANTHER" id="PTHR35446:SF2">
    <property type="entry name" value="CARBOXYMUCONOLACTONE DECARBOXYLASE-LIKE DOMAIN-CONTAINING PROTEIN"/>
    <property type="match status" value="1"/>
</dbReference>
<dbReference type="InterPro" id="IPR029032">
    <property type="entry name" value="AhpD-like"/>
</dbReference>
<reference evidence="2 3" key="1">
    <citation type="submission" date="2019-01" db="EMBL/GenBank/DDBJ databases">
        <authorList>
            <person name="Brito A."/>
        </authorList>
    </citation>
    <scope>NUCLEOTIDE SEQUENCE [LARGE SCALE GENOMIC DNA]</scope>
    <source>
        <strain evidence="2">1</strain>
    </source>
</reference>
<dbReference type="OrthoDB" id="122912at2"/>
<dbReference type="SUPFAM" id="SSF69118">
    <property type="entry name" value="AhpD-like"/>
    <property type="match status" value="1"/>
</dbReference>
<name>A0A563W3G3_9CYAN</name>